<dbReference type="Proteomes" id="UP000241206">
    <property type="component" value="Unassembled WGS sequence"/>
</dbReference>
<dbReference type="AlphaFoldDB" id="A0A2T4I4G8"/>
<name>A0A2T4I4G8_9SPHN</name>
<dbReference type="RefSeq" id="WP_107394503.1">
    <property type="nucleotide sequence ID" value="NZ_PHHF01000032.1"/>
</dbReference>
<keyword evidence="2" id="KW-1185">Reference proteome</keyword>
<dbReference type="EMBL" id="PHHF01000032">
    <property type="protein sequence ID" value="PTD24422.1"/>
    <property type="molecule type" value="Genomic_DNA"/>
</dbReference>
<gene>
    <name evidence="1" type="ORF">CV103_07370</name>
</gene>
<evidence type="ECO:0000313" key="1">
    <source>
        <dbReference type="EMBL" id="PTD24422.1"/>
    </source>
</evidence>
<protein>
    <submittedName>
        <fullName evidence="1">Uncharacterized protein</fullName>
    </submittedName>
</protein>
<dbReference type="InterPro" id="IPR010985">
    <property type="entry name" value="Ribbon_hlx_hlx"/>
</dbReference>
<proteinExistence type="predicted"/>
<sequence length="105" mass="11697">MTTSQLSVRLPSEIRDWLDAHAYLTGRSLNETVNRMLSTMFETNPLDSFAVRRMGSRFVIVSLSGSATFGPYRTKDTALREAKHALEINGFDEANIVDETAKEAA</sequence>
<dbReference type="SUPFAM" id="SSF47598">
    <property type="entry name" value="Ribbon-helix-helix"/>
    <property type="match status" value="1"/>
</dbReference>
<dbReference type="GO" id="GO:0006355">
    <property type="term" value="P:regulation of DNA-templated transcription"/>
    <property type="evidence" value="ECO:0007669"/>
    <property type="project" value="InterPro"/>
</dbReference>
<accession>A0A2T4I4G8</accession>
<reference evidence="1 2" key="1">
    <citation type="submission" date="2017-11" db="EMBL/GenBank/DDBJ databases">
        <title>Sphingomonas oleivorans sp. nov., isolated from oil-contaminated soil.</title>
        <authorList>
            <person name="Wang L."/>
            <person name="Chen L."/>
        </authorList>
    </citation>
    <scope>NUCLEOTIDE SEQUENCE [LARGE SCALE GENOMIC DNA]</scope>
    <source>
        <strain evidence="1 2">K101</strain>
    </source>
</reference>
<comment type="caution">
    <text evidence="1">The sequence shown here is derived from an EMBL/GenBank/DDBJ whole genome shotgun (WGS) entry which is preliminary data.</text>
</comment>
<dbReference type="InterPro" id="IPR013321">
    <property type="entry name" value="Arc_rbn_hlx_hlx"/>
</dbReference>
<dbReference type="Gene3D" id="1.10.1220.10">
    <property type="entry name" value="Met repressor-like"/>
    <property type="match status" value="1"/>
</dbReference>
<evidence type="ECO:0000313" key="2">
    <source>
        <dbReference type="Proteomes" id="UP000241206"/>
    </source>
</evidence>
<organism evidence="1 2">
    <name type="scientific">Edaphosphingomonas fennica</name>
    <dbReference type="NCBI Taxonomy" id="114404"/>
    <lineage>
        <taxon>Bacteria</taxon>
        <taxon>Pseudomonadati</taxon>
        <taxon>Pseudomonadota</taxon>
        <taxon>Alphaproteobacteria</taxon>
        <taxon>Sphingomonadales</taxon>
        <taxon>Rhizorhabdaceae</taxon>
        <taxon>Edaphosphingomonas</taxon>
    </lineage>
</organism>